<name>A0A0M9WFS4_9EURO</name>
<dbReference type="InterPro" id="IPR036291">
    <property type="entry name" value="NAD(P)-bd_dom_sf"/>
</dbReference>
<dbReference type="Pfam" id="PF05368">
    <property type="entry name" value="NmrA"/>
    <property type="match status" value="1"/>
</dbReference>
<dbReference type="Gene3D" id="3.40.50.720">
    <property type="entry name" value="NAD(P)-binding Rossmann-like Domain"/>
    <property type="match status" value="1"/>
</dbReference>
<dbReference type="STRING" id="229535.A0A0M9WFS4"/>
<feature type="domain" description="NmrA-like" evidence="3">
    <location>
        <begin position="36"/>
        <end position="337"/>
    </location>
</feature>
<dbReference type="Gene3D" id="3.90.25.10">
    <property type="entry name" value="UDP-galactose 4-epimerase, domain 1"/>
    <property type="match status" value="1"/>
</dbReference>
<evidence type="ECO:0000313" key="5">
    <source>
        <dbReference type="Proteomes" id="UP000037696"/>
    </source>
</evidence>
<evidence type="ECO:0000256" key="2">
    <source>
        <dbReference type="ARBA" id="ARBA00022857"/>
    </source>
</evidence>
<dbReference type="InterPro" id="IPR051164">
    <property type="entry name" value="NmrA-like_oxidored"/>
</dbReference>
<gene>
    <name evidence="4" type="ORF">ACN38_g5962</name>
</gene>
<dbReference type="Proteomes" id="UP000037696">
    <property type="component" value="Unassembled WGS sequence"/>
</dbReference>
<dbReference type="PANTHER" id="PTHR42748:SF11">
    <property type="entry name" value="NMRA-LIKE DOMAIN-CONTAINING PROTEIN"/>
    <property type="match status" value="1"/>
</dbReference>
<dbReference type="AlphaFoldDB" id="A0A0M9WFS4"/>
<dbReference type="CDD" id="cd05251">
    <property type="entry name" value="NmrA_like_SDR_a"/>
    <property type="match status" value="1"/>
</dbReference>
<accession>A0A0M9WFS4</accession>
<dbReference type="SUPFAM" id="SSF51735">
    <property type="entry name" value="NAD(P)-binding Rossmann-fold domains"/>
    <property type="match status" value="1"/>
</dbReference>
<evidence type="ECO:0000256" key="1">
    <source>
        <dbReference type="ARBA" id="ARBA00006328"/>
    </source>
</evidence>
<evidence type="ECO:0000259" key="3">
    <source>
        <dbReference type="Pfam" id="PF05368"/>
    </source>
</evidence>
<evidence type="ECO:0000313" key="4">
    <source>
        <dbReference type="EMBL" id="KOS43125.1"/>
    </source>
</evidence>
<dbReference type="OrthoDB" id="3358371at2759"/>
<dbReference type="PANTHER" id="PTHR42748">
    <property type="entry name" value="NITROGEN METABOLITE REPRESSION PROTEIN NMRA FAMILY MEMBER"/>
    <property type="match status" value="1"/>
</dbReference>
<proteinExistence type="inferred from homology"/>
<reference evidence="4 5" key="1">
    <citation type="submission" date="2015-08" db="EMBL/GenBank/DDBJ databases">
        <title>Genome sequencing of Penicillium nordicum.</title>
        <authorList>
            <person name="Nguyen H.D."/>
            <person name="Seifert K.A."/>
        </authorList>
    </citation>
    <scope>NUCLEOTIDE SEQUENCE [LARGE SCALE GENOMIC DNA]</scope>
    <source>
        <strain evidence="4 5">DAOMC 185683</strain>
    </source>
</reference>
<organism evidence="4 5">
    <name type="scientific">Penicillium nordicum</name>
    <dbReference type="NCBI Taxonomy" id="229535"/>
    <lineage>
        <taxon>Eukaryota</taxon>
        <taxon>Fungi</taxon>
        <taxon>Dikarya</taxon>
        <taxon>Ascomycota</taxon>
        <taxon>Pezizomycotina</taxon>
        <taxon>Eurotiomycetes</taxon>
        <taxon>Eurotiomycetidae</taxon>
        <taxon>Eurotiales</taxon>
        <taxon>Aspergillaceae</taxon>
        <taxon>Penicillium</taxon>
    </lineage>
</organism>
<dbReference type="EMBL" id="LHQQ01000088">
    <property type="protein sequence ID" value="KOS43125.1"/>
    <property type="molecule type" value="Genomic_DNA"/>
</dbReference>
<keyword evidence="5" id="KW-1185">Reference proteome</keyword>
<keyword evidence="2" id="KW-0521">NADP</keyword>
<protein>
    <recommendedName>
        <fullName evidence="3">NmrA-like domain-containing protein</fullName>
    </recommendedName>
</protein>
<comment type="similarity">
    <text evidence="1">Belongs to the NmrA-type oxidoreductase family.</text>
</comment>
<dbReference type="GO" id="GO:0005634">
    <property type="term" value="C:nucleus"/>
    <property type="evidence" value="ECO:0007669"/>
    <property type="project" value="TreeGrafter"/>
</dbReference>
<comment type="caution">
    <text evidence="4">The sequence shown here is derived from an EMBL/GenBank/DDBJ whole genome shotgun (WGS) entry which is preliminary data.</text>
</comment>
<sequence>MDISVPLYDMAPMFECLSSLPYSTFNSPLKPPQWQKILAIFGATGQQGSSVLNHVLNDPELSQRYNIRAITRDVNSGKAQQLKAKGNVEVVDGDVADSVSLAAALTGVHTVFAMTTPDLSADVFHVELANAKRIADVAVQQSVNYLIWSTLPAIRNISKGKYSAVIPFDAKAAAEEYIHTLPIKSAFVSLGSFMENLQAQTFLAPTQAPDGTYVLARHTSPQTQFPLLDAVGDTGKFVGAILAEPKKYQGKRLHAATKLYTVEKITTLLSKSSGKPIVYKQVSTEEFKAGLPFFQDVFAEGFSFMDEYGYFGPGSEALVAEAAASARGKLSTFEEYLERHPFQLV</sequence>
<dbReference type="InterPro" id="IPR008030">
    <property type="entry name" value="NmrA-like"/>
</dbReference>